<sequence>MVLVLNGRPEPKGKNLGSSFKAQCVYRRVMERAPGGIGLQFHCQRK</sequence>
<proteinExistence type="predicted"/>
<organism evidence="1">
    <name type="scientific">Anguilla anguilla</name>
    <name type="common">European freshwater eel</name>
    <name type="synonym">Muraena anguilla</name>
    <dbReference type="NCBI Taxonomy" id="7936"/>
    <lineage>
        <taxon>Eukaryota</taxon>
        <taxon>Metazoa</taxon>
        <taxon>Chordata</taxon>
        <taxon>Craniata</taxon>
        <taxon>Vertebrata</taxon>
        <taxon>Euteleostomi</taxon>
        <taxon>Actinopterygii</taxon>
        <taxon>Neopterygii</taxon>
        <taxon>Teleostei</taxon>
        <taxon>Anguilliformes</taxon>
        <taxon>Anguillidae</taxon>
        <taxon>Anguilla</taxon>
    </lineage>
</organism>
<reference evidence="1" key="2">
    <citation type="journal article" date="2015" name="Fish Shellfish Immunol.">
        <title>Early steps in the European eel (Anguilla anguilla)-Vibrio vulnificus interaction in the gills: Role of the RtxA13 toxin.</title>
        <authorList>
            <person name="Callol A."/>
            <person name="Pajuelo D."/>
            <person name="Ebbesson L."/>
            <person name="Teles M."/>
            <person name="MacKenzie S."/>
            <person name="Amaro C."/>
        </authorList>
    </citation>
    <scope>NUCLEOTIDE SEQUENCE</scope>
</reference>
<evidence type="ECO:0000313" key="1">
    <source>
        <dbReference type="EMBL" id="JAH35554.1"/>
    </source>
</evidence>
<accession>A0A0E9S298</accession>
<dbReference type="AlphaFoldDB" id="A0A0E9S298"/>
<reference evidence="1" key="1">
    <citation type="submission" date="2014-11" db="EMBL/GenBank/DDBJ databases">
        <authorList>
            <person name="Amaro Gonzalez C."/>
        </authorList>
    </citation>
    <scope>NUCLEOTIDE SEQUENCE</scope>
</reference>
<dbReference type="EMBL" id="GBXM01073023">
    <property type="protein sequence ID" value="JAH35554.1"/>
    <property type="molecule type" value="Transcribed_RNA"/>
</dbReference>
<protein>
    <submittedName>
        <fullName evidence="1">Uncharacterized protein</fullName>
    </submittedName>
</protein>
<name>A0A0E9S298_ANGAN</name>